<feature type="transmembrane region" description="Helical" evidence="1">
    <location>
        <begin position="88"/>
        <end position="108"/>
    </location>
</feature>
<comment type="caution">
    <text evidence="2">The sequence shown here is derived from an EMBL/GenBank/DDBJ whole genome shotgun (WGS) entry which is preliminary data.</text>
</comment>
<name>A0A0D1CM59_9RHOB</name>
<evidence type="ECO:0000256" key="1">
    <source>
        <dbReference type="SAM" id="Phobius"/>
    </source>
</evidence>
<dbReference type="AlphaFoldDB" id="A0A0D1CM59"/>
<dbReference type="OrthoDB" id="7649737at2"/>
<dbReference type="RefSeq" id="WP_043919206.1">
    <property type="nucleotide sequence ID" value="NZ_FZPF01000005.1"/>
</dbReference>
<sequence length="342" mass="37454">MMALRVLLYRLYRLRRLVLSAITLPLLLAIVIAGFAGGWTYGLLPLALLPAAHALRYPHEWSETLMVSAVLMAVIYPLGIVGTFLGPFGLIVLFCVALAGGVALFAWLTQIVPEWLNEGPAEAVTLEARTRSRLSVATLRERVLLRPGRRDARITCGAADAGGKFSVTCTFPPMRRGGFELQAAALRFRARREEDAGGWDEVRTVSDDGKDVSALRLRFRKTVLGTLIEAEEVTEPVTRGHAIGLWLVDGLADLLTDELDRAAGRPVRSIRFTVPDSLVSEIQRFVHRPRQVERTESAPMKVATSTAAAIIPEPQGMTEPMSEEERLVAEVQRRLAGEGAPA</sequence>
<keyword evidence="1" id="KW-0812">Transmembrane</keyword>
<proteinExistence type="predicted"/>
<evidence type="ECO:0000313" key="2">
    <source>
        <dbReference type="EMBL" id="KIT15822.1"/>
    </source>
</evidence>
<feature type="transmembrane region" description="Helical" evidence="1">
    <location>
        <begin position="21"/>
        <end position="44"/>
    </location>
</feature>
<feature type="transmembrane region" description="Helical" evidence="1">
    <location>
        <begin position="64"/>
        <end position="81"/>
    </location>
</feature>
<dbReference type="Proteomes" id="UP000032232">
    <property type="component" value="Unassembled WGS sequence"/>
</dbReference>
<dbReference type="PATRIC" id="fig|935700.4.peg.2472"/>
<dbReference type="STRING" id="935700.jaqu_24020"/>
<keyword evidence="3" id="KW-1185">Reference proteome</keyword>
<evidence type="ECO:0000313" key="3">
    <source>
        <dbReference type="Proteomes" id="UP000032232"/>
    </source>
</evidence>
<reference evidence="2 3" key="1">
    <citation type="submission" date="2015-02" db="EMBL/GenBank/DDBJ databases">
        <title>Genome Sequence of Jannaschia aquimarina DSM28248, a member of the Roseobacter clade.</title>
        <authorList>
            <person name="Voget S."/>
            <person name="Daniel R."/>
        </authorList>
    </citation>
    <scope>NUCLEOTIDE SEQUENCE [LARGE SCALE GENOMIC DNA]</scope>
    <source>
        <strain evidence="2 3">GSW-M26</strain>
    </source>
</reference>
<dbReference type="EMBL" id="JYFE01000042">
    <property type="protein sequence ID" value="KIT15822.1"/>
    <property type="molecule type" value="Genomic_DNA"/>
</dbReference>
<keyword evidence="1" id="KW-1133">Transmembrane helix</keyword>
<protein>
    <submittedName>
        <fullName evidence="2">Uncharacterized protein</fullName>
    </submittedName>
</protein>
<keyword evidence="1" id="KW-0472">Membrane</keyword>
<gene>
    <name evidence="2" type="ORF">jaqu_24020</name>
</gene>
<accession>A0A0D1CM59</accession>
<organism evidence="2 3">
    <name type="scientific">Jannaschia aquimarina</name>
    <dbReference type="NCBI Taxonomy" id="935700"/>
    <lineage>
        <taxon>Bacteria</taxon>
        <taxon>Pseudomonadati</taxon>
        <taxon>Pseudomonadota</taxon>
        <taxon>Alphaproteobacteria</taxon>
        <taxon>Rhodobacterales</taxon>
        <taxon>Roseobacteraceae</taxon>
        <taxon>Jannaschia</taxon>
    </lineage>
</organism>